<sequence length="51" mass="5295">MKKSLRGFFQFVRGKIVIGSGGKANEQGTGTLVQTIAAAKTLQPASGTSKQ</sequence>
<dbReference type="EMBL" id="CYGX02000042">
    <property type="protein sequence ID" value="SIT43420.1"/>
    <property type="molecule type" value="Genomic_DNA"/>
</dbReference>
<keyword evidence="2" id="KW-1185">Reference proteome</keyword>
<protein>
    <submittedName>
        <fullName evidence="1">Uncharacterized protein</fullName>
    </submittedName>
</protein>
<gene>
    <name evidence="1" type="ORF">BN2475_420101</name>
</gene>
<evidence type="ECO:0000313" key="2">
    <source>
        <dbReference type="Proteomes" id="UP000187012"/>
    </source>
</evidence>
<dbReference type="STRING" id="1247936.BN2475_420101"/>
<proteinExistence type="predicted"/>
<name>A0A1N7S7W1_9BURK</name>
<dbReference type="Proteomes" id="UP000187012">
    <property type="component" value="Unassembled WGS sequence"/>
</dbReference>
<accession>A0A1N7S7W1</accession>
<reference evidence="1 2" key="1">
    <citation type="submission" date="2016-12" db="EMBL/GenBank/DDBJ databases">
        <authorList>
            <person name="Song W.-J."/>
            <person name="Kurnit D.M."/>
        </authorList>
    </citation>
    <scope>NUCLEOTIDE SEQUENCE [LARGE SCALE GENOMIC DNA]</scope>
    <source>
        <strain evidence="1 2">STM7296</strain>
    </source>
</reference>
<organism evidence="1 2">
    <name type="scientific">Paraburkholderia ribeironis</name>
    <dbReference type="NCBI Taxonomy" id="1247936"/>
    <lineage>
        <taxon>Bacteria</taxon>
        <taxon>Pseudomonadati</taxon>
        <taxon>Pseudomonadota</taxon>
        <taxon>Betaproteobacteria</taxon>
        <taxon>Burkholderiales</taxon>
        <taxon>Burkholderiaceae</taxon>
        <taxon>Paraburkholderia</taxon>
    </lineage>
</organism>
<dbReference type="RefSeq" id="WP_159444578.1">
    <property type="nucleotide sequence ID" value="NZ_CYGX02000042.1"/>
</dbReference>
<dbReference type="AlphaFoldDB" id="A0A1N7S7W1"/>
<evidence type="ECO:0000313" key="1">
    <source>
        <dbReference type="EMBL" id="SIT43420.1"/>
    </source>
</evidence>